<dbReference type="Gramene" id="CDP03967">
    <property type="protein sequence ID" value="CDP03967"/>
    <property type="gene ID" value="GSCOC_T00016482001"/>
</dbReference>
<protein>
    <submittedName>
        <fullName evidence="2">Uncharacterized protein</fullName>
    </submittedName>
</protein>
<accession>A0A068U6M2</accession>
<keyword evidence="1" id="KW-0732">Signal</keyword>
<reference evidence="2" key="1">
    <citation type="submission" date="2013-11" db="EMBL/GenBank/DDBJ databases">
        <authorList>
            <person name="Genoscope - CEA"/>
        </authorList>
    </citation>
    <scope>NUCLEOTIDE SEQUENCE</scope>
    <source>
        <strain evidence="2">DH200</strain>
    </source>
</reference>
<keyword evidence="3" id="KW-1185">Reference proteome</keyword>
<evidence type="ECO:0000256" key="1">
    <source>
        <dbReference type="SAM" id="SignalP"/>
    </source>
</evidence>
<organism evidence="2 3">
    <name type="scientific">Coffea canephora</name>
    <name type="common">Robusta coffee</name>
    <dbReference type="NCBI Taxonomy" id="49390"/>
    <lineage>
        <taxon>Eukaryota</taxon>
        <taxon>Viridiplantae</taxon>
        <taxon>Streptophyta</taxon>
        <taxon>Embryophyta</taxon>
        <taxon>Tracheophyta</taxon>
        <taxon>Spermatophyta</taxon>
        <taxon>Magnoliopsida</taxon>
        <taxon>eudicotyledons</taxon>
        <taxon>Gunneridae</taxon>
        <taxon>Pentapetalae</taxon>
        <taxon>asterids</taxon>
        <taxon>lamiids</taxon>
        <taxon>Gentianales</taxon>
        <taxon>Rubiaceae</taxon>
        <taxon>Ixoroideae</taxon>
        <taxon>Gardenieae complex</taxon>
        <taxon>Bertiereae - Coffeeae clade</taxon>
        <taxon>Coffeeae</taxon>
        <taxon>Coffea</taxon>
    </lineage>
</organism>
<name>A0A068U6M2_COFCA</name>
<reference evidence="2" key="2">
    <citation type="submission" date="2014-06" db="EMBL/GenBank/DDBJ databases">
        <title>Structure and adaptive landscape of the coffee genome.</title>
        <authorList>
            <person name="Denoeud F."/>
            <person name="Wincker P."/>
            <person name="Lashermes P."/>
        </authorList>
    </citation>
    <scope>NUCLEOTIDE SEQUENCE [LARGE SCALE GENOMIC DNA]</scope>
    <source>
        <strain evidence="2">DH200</strain>
    </source>
</reference>
<feature type="chain" id="PRO_5013334375" evidence="1">
    <location>
        <begin position="16"/>
        <end position="77"/>
    </location>
</feature>
<dbReference type="AlphaFoldDB" id="A0A068U6M2"/>
<gene>
    <name evidence="2" type="ORF">GSCOC_T00016482001</name>
</gene>
<sequence length="77" mass="9234">MILLVLFQTLVSRLASHFNSFQFGFSYFLLFLEQLNMNEFTDLPFFIRLRKLDSLKTAYFCQKLHEQWNFSNLVGQS</sequence>
<dbReference type="EMBL" id="HG739095">
    <property type="protein sequence ID" value="CDP03967.1"/>
    <property type="molecule type" value="Genomic_DNA"/>
</dbReference>
<feature type="signal peptide" evidence="1">
    <location>
        <begin position="1"/>
        <end position="15"/>
    </location>
</feature>
<evidence type="ECO:0000313" key="3">
    <source>
        <dbReference type="Proteomes" id="UP000295252"/>
    </source>
</evidence>
<dbReference type="InParanoid" id="A0A068U6M2"/>
<evidence type="ECO:0000313" key="2">
    <source>
        <dbReference type="EMBL" id="CDP03967.1"/>
    </source>
</evidence>
<proteinExistence type="predicted"/>
<dbReference type="Proteomes" id="UP000295252">
    <property type="component" value="Chromosome I"/>
</dbReference>